<dbReference type="EMBL" id="MVHS01000048">
    <property type="protein sequence ID" value="ORA66822.1"/>
    <property type="molecule type" value="Genomic_DNA"/>
</dbReference>
<comment type="caution">
    <text evidence="1">The sequence shown here is derived from an EMBL/GenBank/DDBJ whole genome shotgun (WGS) entry which is preliminary data.</text>
</comment>
<gene>
    <name evidence="1" type="ORF">BST26_16690</name>
</gene>
<accession>A0A1X0D3S8</accession>
<dbReference type="STRING" id="444597.BST26_16690"/>
<reference evidence="1 2" key="1">
    <citation type="submission" date="2016-12" db="EMBL/GenBank/DDBJ databases">
        <title>The new phylogeny of genus Mycobacterium.</title>
        <authorList>
            <person name="Tortoli E."/>
            <person name="Trovato A."/>
            <person name="Cirillo D.M."/>
        </authorList>
    </citation>
    <scope>NUCLEOTIDE SEQUENCE [LARGE SCALE GENOMIC DNA]</scope>
    <source>
        <strain evidence="1 2">DSM 45130</strain>
    </source>
</reference>
<dbReference type="Proteomes" id="UP000192801">
    <property type="component" value="Unassembled WGS sequence"/>
</dbReference>
<keyword evidence="2" id="KW-1185">Reference proteome</keyword>
<organism evidence="1 2">
    <name type="scientific">Mycolicibacterium insubricum</name>
    <dbReference type="NCBI Taxonomy" id="444597"/>
    <lineage>
        <taxon>Bacteria</taxon>
        <taxon>Bacillati</taxon>
        <taxon>Actinomycetota</taxon>
        <taxon>Actinomycetes</taxon>
        <taxon>Mycobacteriales</taxon>
        <taxon>Mycobacteriaceae</taxon>
        <taxon>Mycolicibacterium</taxon>
    </lineage>
</organism>
<dbReference type="OrthoDB" id="4635821at2"/>
<proteinExistence type="predicted"/>
<dbReference type="RefSeq" id="WP_083032518.1">
    <property type="nucleotide sequence ID" value="NZ_AP022618.1"/>
</dbReference>
<dbReference type="AlphaFoldDB" id="A0A1X0D3S8"/>
<evidence type="ECO:0000313" key="1">
    <source>
        <dbReference type="EMBL" id="ORA66822.1"/>
    </source>
</evidence>
<evidence type="ECO:0000313" key="2">
    <source>
        <dbReference type="Proteomes" id="UP000192801"/>
    </source>
</evidence>
<name>A0A1X0D3S8_9MYCO</name>
<sequence length="79" mass="7932">MKKLGIAVMAVGAALTGWVISAPVASAECMGTNITVLGNGGGRCDHPSDQPDGSFMRCESVTVFGIGGTNCYRVAAGTP</sequence>
<protein>
    <submittedName>
        <fullName evidence="1">Uncharacterized protein</fullName>
    </submittedName>
</protein>